<keyword evidence="3" id="KW-1185">Reference proteome</keyword>
<evidence type="ECO:0000256" key="1">
    <source>
        <dbReference type="SAM" id="MobiDB-lite"/>
    </source>
</evidence>
<comment type="caution">
    <text evidence="2">The sequence shown here is derived from an EMBL/GenBank/DDBJ whole genome shotgun (WGS) entry which is preliminary data.</text>
</comment>
<accession>A0A5B7IZZ3</accession>
<reference evidence="2 3" key="1">
    <citation type="submission" date="2019-05" db="EMBL/GenBank/DDBJ databases">
        <title>Another draft genome of Portunus trituberculatus and its Hox gene families provides insights of decapod evolution.</title>
        <authorList>
            <person name="Jeong J.-H."/>
            <person name="Song I."/>
            <person name="Kim S."/>
            <person name="Choi T."/>
            <person name="Kim D."/>
            <person name="Ryu S."/>
            <person name="Kim W."/>
        </authorList>
    </citation>
    <scope>NUCLEOTIDE SEQUENCE [LARGE SCALE GENOMIC DNA]</scope>
    <source>
        <tissue evidence="2">Muscle</tissue>
    </source>
</reference>
<organism evidence="2 3">
    <name type="scientific">Portunus trituberculatus</name>
    <name type="common">Swimming crab</name>
    <name type="synonym">Neptunus trituberculatus</name>
    <dbReference type="NCBI Taxonomy" id="210409"/>
    <lineage>
        <taxon>Eukaryota</taxon>
        <taxon>Metazoa</taxon>
        <taxon>Ecdysozoa</taxon>
        <taxon>Arthropoda</taxon>
        <taxon>Crustacea</taxon>
        <taxon>Multicrustacea</taxon>
        <taxon>Malacostraca</taxon>
        <taxon>Eumalacostraca</taxon>
        <taxon>Eucarida</taxon>
        <taxon>Decapoda</taxon>
        <taxon>Pleocyemata</taxon>
        <taxon>Brachyura</taxon>
        <taxon>Eubrachyura</taxon>
        <taxon>Portunoidea</taxon>
        <taxon>Portunidae</taxon>
        <taxon>Portuninae</taxon>
        <taxon>Portunus</taxon>
    </lineage>
</organism>
<sequence length="90" mass="9581">MRPGTEELMPGTACNDDNAEAWLTEIGVSGDPSPPAPTQNHGLKDTASCSHPLYGKTITITNTTTTPQPGLAPCQSPVTRIRHGRLRCLK</sequence>
<evidence type="ECO:0000313" key="2">
    <source>
        <dbReference type="EMBL" id="MPC91121.1"/>
    </source>
</evidence>
<protein>
    <submittedName>
        <fullName evidence="2">Uncharacterized protein</fullName>
    </submittedName>
</protein>
<gene>
    <name evidence="2" type="ORF">E2C01_086138</name>
</gene>
<dbReference type="AlphaFoldDB" id="A0A5B7IZZ3"/>
<feature type="region of interest" description="Disordered" evidence="1">
    <location>
        <begin position="27"/>
        <end position="48"/>
    </location>
</feature>
<proteinExistence type="predicted"/>
<name>A0A5B7IZZ3_PORTR</name>
<evidence type="ECO:0000313" key="3">
    <source>
        <dbReference type="Proteomes" id="UP000324222"/>
    </source>
</evidence>
<dbReference type="EMBL" id="VSRR010086655">
    <property type="protein sequence ID" value="MPC91121.1"/>
    <property type="molecule type" value="Genomic_DNA"/>
</dbReference>
<dbReference type="Proteomes" id="UP000324222">
    <property type="component" value="Unassembled WGS sequence"/>
</dbReference>